<name>I0YMT4_COCSC</name>
<dbReference type="GeneID" id="17037675"/>
<accession>I0YMT4</accession>
<keyword evidence="3" id="KW-1185">Reference proteome</keyword>
<dbReference type="RefSeq" id="XP_005644247.1">
    <property type="nucleotide sequence ID" value="XM_005644190.1"/>
</dbReference>
<comment type="caution">
    <text evidence="2">The sequence shown here is derived from an EMBL/GenBank/DDBJ whole genome shotgun (WGS) entry which is preliminary data.</text>
</comment>
<dbReference type="AlphaFoldDB" id="I0YMT4"/>
<dbReference type="Proteomes" id="UP000007264">
    <property type="component" value="Unassembled WGS sequence"/>
</dbReference>
<proteinExistence type="predicted"/>
<dbReference type="SUPFAM" id="SSF52047">
    <property type="entry name" value="RNI-like"/>
    <property type="match status" value="1"/>
</dbReference>
<evidence type="ECO:0000313" key="3">
    <source>
        <dbReference type="Proteomes" id="UP000007264"/>
    </source>
</evidence>
<dbReference type="KEGG" id="csl:COCSUDRAFT_58436"/>
<evidence type="ECO:0000313" key="2">
    <source>
        <dbReference type="EMBL" id="EIE19703.1"/>
    </source>
</evidence>
<dbReference type="GO" id="GO:0005930">
    <property type="term" value="C:axoneme"/>
    <property type="evidence" value="ECO:0007669"/>
    <property type="project" value="UniProtKB-SubCell"/>
</dbReference>
<dbReference type="InterPro" id="IPR032675">
    <property type="entry name" value="LRR_dom_sf"/>
</dbReference>
<gene>
    <name evidence="2" type="ORF">COCSUDRAFT_58436</name>
</gene>
<dbReference type="OrthoDB" id="10352104at2759"/>
<comment type="subcellular location">
    <subcellularLocation>
        <location evidence="1">Cytoplasm</location>
        <location evidence="1">Cytoskeleton</location>
        <location evidence="1">Cilium axoneme</location>
    </subcellularLocation>
</comment>
<sequence length="551" mass="60476">MAEFGSPPSLLDLPTSALEAVARALSGNAKKPLRASCRELRAAANETSDFLRIDISGKETIPGFHPIPPTIMDSLRIIQLDIPWHCSDVSLPASEDLGALNIQAAPKICIVQVAVSVDSKSQEQTRLASVHFALLVDGLRRAGIWGQVCELHCSCERWLGPEVSFGPHVSVRAHLRLSERNARLNRKLLRAMLSQPNLTELTISDMLPHDVDSDLVRMLGERRGSLRRLTLRACDLTEHDPDVPLIFDLRPLTQAKLERLEHFAVDSAYEGLVAVDGLETLLTHEQLPRLRSLALSGLSLVPFSTLPCADHQRYLPRGCADRPRTYTTLQFPAGPAVFPAFAALTTLELSASHLGNLSNLTALPGLERLVLRALARRSIRAYPAQLAGHEISKLPKLRELVLDCIECPHGLQSDSLEHLELVNNCLQNVFTVAGPGCPPRLASILVQQRGHGRGHSPDTDLSRMYLGLLMISQLGSSSLPKRVPSLARKGFQLTGQKWNSAASRGLLVSTKGGAWQFRDPQPDSLRSQCQATDDCSLQCAENFSFRLMRQS</sequence>
<dbReference type="EMBL" id="AGSI01000018">
    <property type="protein sequence ID" value="EIE19703.1"/>
    <property type="molecule type" value="Genomic_DNA"/>
</dbReference>
<dbReference type="Gene3D" id="3.80.10.10">
    <property type="entry name" value="Ribonuclease Inhibitor"/>
    <property type="match status" value="1"/>
</dbReference>
<protein>
    <submittedName>
        <fullName evidence="2">Uncharacterized protein</fullName>
    </submittedName>
</protein>
<evidence type="ECO:0000256" key="1">
    <source>
        <dbReference type="ARBA" id="ARBA00004430"/>
    </source>
</evidence>
<organism evidence="2 3">
    <name type="scientific">Coccomyxa subellipsoidea (strain C-169)</name>
    <name type="common">Green microalga</name>
    <dbReference type="NCBI Taxonomy" id="574566"/>
    <lineage>
        <taxon>Eukaryota</taxon>
        <taxon>Viridiplantae</taxon>
        <taxon>Chlorophyta</taxon>
        <taxon>core chlorophytes</taxon>
        <taxon>Trebouxiophyceae</taxon>
        <taxon>Trebouxiophyceae incertae sedis</taxon>
        <taxon>Coccomyxaceae</taxon>
        <taxon>Coccomyxa</taxon>
        <taxon>Coccomyxa subellipsoidea</taxon>
    </lineage>
</organism>
<reference evidence="2 3" key="1">
    <citation type="journal article" date="2012" name="Genome Biol.">
        <title>The genome of the polar eukaryotic microalga coccomyxa subellipsoidea reveals traits of cold adaptation.</title>
        <authorList>
            <person name="Blanc G."/>
            <person name="Agarkova I."/>
            <person name="Grimwood J."/>
            <person name="Kuo A."/>
            <person name="Brueggeman A."/>
            <person name="Dunigan D."/>
            <person name="Gurnon J."/>
            <person name="Ladunga I."/>
            <person name="Lindquist E."/>
            <person name="Lucas S."/>
            <person name="Pangilinan J."/>
            <person name="Proschold T."/>
            <person name="Salamov A."/>
            <person name="Schmutz J."/>
            <person name="Weeks D."/>
            <person name="Yamada T."/>
            <person name="Claverie J.M."/>
            <person name="Grigoriev I."/>
            <person name="Van Etten J."/>
            <person name="Lomsadze A."/>
            <person name="Borodovsky M."/>
        </authorList>
    </citation>
    <scope>NUCLEOTIDE SEQUENCE [LARGE SCALE GENOMIC DNA]</scope>
    <source>
        <strain evidence="2 3">C-169</strain>
    </source>
</reference>